<keyword evidence="3" id="KW-1185">Reference proteome</keyword>
<reference evidence="2" key="1">
    <citation type="journal article" date="2022" name="Front. Genet.">
        <title>Chromosome-Scale Assembly of the Dendrobium nobile Genome Provides Insights Into the Molecular Mechanism of the Biosynthesis of the Medicinal Active Ingredient of Dendrobium.</title>
        <authorList>
            <person name="Xu Q."/>
            <person name="Niu S.-C."/>
            <person name="Li K.-L."/>
            <person name="Zheng P.-J."/>
            <person name="Zhang X.-J."/>
            <person name="Jia Y."/>
            <person name="Liu Y."/>
            <person name="Niu Y.-X."/>
            <person name="Yu L.-H."/>
            <person name="Chen D.-F."/>
            <person name="Zhang G.-Q."/>
        </authorList>
    </citation>
    <scope>NUCLEOTIDE SEQUENCE</scope>
    <source>
        <tissue evidence="2">Leaf</tissue>
    </source>
</reference>
<accession>A0A8T3C164</accession>
<dbReference type="AlphaFoldDB" id="A0A8T3C164"/>
<dbReference type="Proteomes" id="UP000829196">
    <property type="component" value="Unassembled WGS sequence"/>
</dbReference>
<protein>
    <recommendedName>
        <fullName evidence="1">DUF4283 domain-containing protein</fullName>
    </recommendedName>
</protein>
<organism evidence="2 3">
    <name type="scientific">Dendrobium nobile</name>
    <name type="common">Orchid</name>
    <dbReference type="NCBI Taxonomy" id="94219"/>
    <lineage>
        <taxon>Eukaryota</taxon>
        <taxon>Viridiplantae</taxon>
        <taxon>Streptophyta</taxon>
        <taxon>Embryophyta</taxon>
        <taxon>Tracheophyta</taxon>
        <taxon>Spermatophyta</taxon>
        <taxon>Magnoliopsida</taxon>
        <taxon>Liliopsida</taxon>
        <taxon>Asparagales</taxon>
        <taxon>Orchidaceae</taxon>
        <taxon>Epidendroideae</taxon>
        <taxon>Malaxideae</taxon>
        <taxon>Dendrobiinae</taxon>
        <taxon>Dendrobium</taxon>
    </lineage>
</organism>
<dbReference type="PANTHER" id="PTHR31286">
    <property type="entry name" value="GLYCINE-RICH CELL WALL STRUCTURAL PROTEIN 1.8-LIKE"/>
    <property type="match status" value="1"/>
</dbReference>
<dbReference type="InterPro" id="IPR040256">
    <property type="entry name" value="At4g02000-like"/>
</dbReference>
<dbReference type="PANTHER" id="PTHR31286:SF99">
    <property type="entry name" value="DUF4283 DOMAIN-CONTAINING PROTEIN"/>
    <property type="match status" value="1"/>
</dbReference>
<evidence type="ECO:0000313" key="3">
    <source>
        <dbReference type="Proteomes" id="UP000829196"/>
    </source>
</evidence>
<feature type="domain" description="DUF4283" evidence="1">
    <location>
        <begin position="163"/>
        <end position="244"/>
    </location>
</feature>
<dbReference type="Pfam" id="PF14111">
    <property type="entry name" value="DUF4283"/>
    <property type="match status" value="1"/>
</dbReference>
<dbReference type="InterPro" id="IPR025558">
    <property type="entry name" value="DUF4283"/>
</dbReference>
<evidence type="ECO:0000313" key="2">
    <source>
        <dbReference type="EMBL" id="KAI0524424.1"/>
    </source>
</evidence>
<gene>
    <name evidence="2" type="ORF">KFK09_003793</name>
</gene>
<dbReference type="EMBL" id="JAGYWB010000004">
    <property type="protein sequence ID" value="KAI0524424.1"/>
    <property type="molecule type" value="Genomic_DNA"/>
</dbReference>
<proteinExistence type="predicted"/>
<evidence type="ECO:0000259" key="1">
    <source>
        <dbReference type="Pfam" id="PF14111"/>
    </source>
</evidence>
<comment type="caution">
    <text evidence="2">The sequence shown here is derived from an EMBL/GenBank/DDBJ whole genome shotgun (WGS) entry which is preliminary data.</text>
</comment>
<name>A0A8T3C164_DENNO</name>
<sequence>MAKERIEKFFFKEMTLASEGAYEVSPSSLQRIEKITPEFEISEGTNVDSLSIISINFPISVKEDAPLNLKEKICSVDKSLNSVEHPKILYSDLLRVRNVENAEREDCEDDVVIPVCANVGEQTNAWRRKENIKVSDLELGNFLAEDGMTVKLHDLNEKENARKLINSIVVKVFGGEPPMWLISSELRRKWAPFGKFHLTMLGLGWILCSFPEADQKEAVMPNGPYFVNGKIIGMDKWLQNFSPTSLKGLTAPIWIRLPNLPLHCWDNRNICRIASMNEGPLQAPNGRNNDDSGYGPWLIVNRGKKKGYNKTQKFNHHPSNKVQWKLKKSMNVVGSAGNTDAIGDISALENHDAAHPKNNTDTREIFSIRTAENKFSALEDHVEEGEIIQEKIDVALKESKVAASSIEAFSIPEPVIYDIEKDFSLVKKKKSKQLKDLGPISTNSRSRRMELEPKATMGSLPQHYINVLFSLLEL</sequence>